<gene>
    <name evidence="1" type="ORF">N7505_007814</name>
</gene>
<proteinExistence type="predicted"/>
<accession>A0ABQ8WEJ0</accession>
<reference evidence="1 2" key="1">
    <citation type="journal article" date="2023" name="IMA Fungus">
        <title>Comparative genomic study of the Penicillium genus elucidates a diverse pangenome and 15 lateral gene transfer events.</title>
        <authorList>
            <person name="Petersen C."/>
            <person name="Sorensen T."/>
            <person name="Nielsen M.R."/>
            <person name="Sondergaard T.E."/>
            <person name="Sorensen J.L."/>
            <person name="Fitzpatrick D.A."/>
            <person name="Frisvad J.C."/>
            <person name="Nielsen K.L."/>
        </authorList>
    </citation>
    <scope>NUCLEOTIDE SEQUENCE [LARGE SCALE GENOMIC DNA]</scope>
    <source>
        <strain evidence="1 2">IBT 3361</strain>
    </source>
</reference>
<sequence>MGATIDPSETPTERWMLLPEGFGYGNRARLSVREVKDMQVVWKFLEDILRKHVGNPPPDWEWQPEYQCMTPHPRQLSDLTSDPSIIYSLGMTHMNAQRNFNGRSAPPIHLGKVEGRFYLGHVTHGYVKIQSISRRWMYILLELLGV</sequence>
<dbReference type="Proteomes" id="UP001220256">
    <property type="component" value="Unassembled WGS sequence"/>
</dbReference>
<comment type="caution">
    <text evidence="1">The sequence shown here is derived from an EMBL/GenBank/DDBJ whole genome shotgun (WGS) entry which is preliminary data.</text>
</comment>
<organism evidence="1 2">
    <name type="scientific">Penicillium chrysogenum</name>
    <name type="common">Penicillium notatum</name>
    <dbReference type="NCBI Taxonomy" id="5076"/>
    <lineage>
        <taxon>Eukaryota</taxon>
        <taxon>Fungi</taxon>
        <taxon>Dikarya</taxon>
        <taxon>Ascomycota</taxon>
        <taxon>Pezizomycotina</taxon>
        <taxon>Eurotiomycetes</taxon>
        <taxon>Eurotiomycetidae</taxon>
        <taxon>Eurotiales</taxon>
        <taxon>Aspergillaceae</taxon>
        <taxon>Penicillium</taxon>
        <taxon>Penicillium chrysogenum species complex</taxon>
    </lineage>
</organism>
<evidence type="ECO:0000313" key="1">
    <source>
        <dbReference type="EMBL" id="KAJ5265021.1"/>
    </source>
</evidence>
<name>A0ABQ8WEJ0_PENCH</name>
<protein>
    <submittedName>
        <fullName evidence="1">Uncharacterized protein</fullName>
    </submittedName>
</protein>
<dbReference type="EMBL" id="JAPVEB010000004">
    <property type="protein sequence ID" value="KAJ5265021.1"/>
    <property type="molecule type" value="Genomic_DNA"/>
</dbReference>
<evidence type="ECO:0000313" key="2">
    <source>
        <dbReference type="Proteomes" id="UP001220256"/>
    </source>
</evidence>
<keyword evidence="2" id="KW-1185">Reference proteome</keyword>